<dbReference type="SUPFAM" id="SSF54285">
    <property type="entry name" value="MoaD/ThiS"/>
    <property type="match status" value="1"/>
</dbReference>
<dbReference type="RefSeq" id="WP_070125264.1">
    <property type="nucleotide sequence ID" value="NZ_MDHN01000021.1"/>
</dbReference>
<evidence type="ECO:0000256" key="3">
    <source>
        <dbReference type="ARBA" id="ARBA00024247"/>
    </source>
</evidence>
<dbReference type="GO" id="GO:0006777">
    <property type="term" value="P:Mo-molybdopterin cofactor biosynthetic process"/>
    <property type="evidence" value="ECO:0007669"/>
    <property type="project" value="InterPro"/>
</dbReference>
<dbReference type="NCBIfam" id="TIGR01682">
    <property type="entry name" value="moaD"/>
    <property type="match status" value="1"/>
</dbReference>
<dbReference type="STRING" id="1656094.BFC18_10500"/>
<dbReference type="AlphaFoldDB" id="A0A1E7ZBM8"/>
<sequence>MINIKTFAQVREITGEDSLALPLPDGCSTVSQLKSMLAARSANWQQVLADGVLCAVNQELGDDDSQIKDNDEVAFFPPVTGG</sequence>
<dbReference type="CDD" id="cd00754">
    <property type="entry name" value="Ubl_MoaD"/>
    <property type="match status" value="1"/>
</dbReference>
<reference evidence="4 5" key="1">
    <citation type="submission" date="2016-08" db="EMBL/GenBank/DDBJ databases">
        <authorList>
            <person name="Seilhamer J.J."/>
        </authorList>
    </citation>
    <scope>NUCLEOTIDE SEQUENCE [LARGE SCALE GENOMIC DNA]</scope>
    <source>
        <strain evidence="4 5">KCTC 42603</strain>
    </source>
</reference>
<accession>A0A1E7ZBM8</accession>
<proteinExistence type="inferred from homology"/>
<comment type="similarity">
    <text evidence="2">Belongs to the MoaD family.</text>
</comment>
<evidence type="ECO:0000313" key="4">
    <source>
        <dbReference type="EMBL" id="OFC70872.1"/>
    </source>
</evidence>
<evidence type="ECO:0000313" key="5">
    <source>
        <dbReference type="Proteomes" id="UP000175691"/>
    </source>
</evidence>
<dbReference type="InterPro" id="IPR012675">
    <property type="entry name" value="Beta-grasp_dom_sf"/>
</dbReference>
<evidence type="ECO:0000256" key="2">
    <source>
        <dbReference type="ARBA" id="ARBA00024200"/>
    </source>
</evidence>
<dbReference type="InterPro" id="IPR016155">
    <property type="entry name" value="Mopterin_synth/thiamin_S_b"/>
</dbReference>
<protein>
    <recommendedName>
        <fullName evidence="3">Molybdopterin synthase sulfur carrier subunit</fullName>
    </recommendedName>
</protein>
<dbReference type="UniPathway" id="UPA00344"/>
<keyword evidence="5" id="KW-1185">Reference proteome</keyword>
<gene>
    <name evidence="4" type="ORF">BFC18_10500</name>
</gene>
<keyword evidence="1" id="KW-0547">Nucleotide-binding</keyword>
<dbReference type="InterPro" id="IPR003749">
    <property type="entry name" value="ThiS/MoaD-like"/>
</dbReference>
<dbReference type="Gene3D" id="3.10.20.30">
    <property type="match status" value="1"/>
</dbReference>
<dbReference type="InterPro" id="IPR044672">
    <property type="entry name" value="MOCS2A"/>
</dbReference>
<dbReference type="GO" id="GO:0000166">
    <property type="term" value="F:nucleotide binding"/>
    <property type="evidence" value="ECO:0007669"/>
    <property type="project" value="UniProtKB-KW"/>
</dbReference>
<dbReference type="Pfam" id="PF02597">
    <property type="entry name" value="ThiS"/>
    <property type="match status" value="1"/>
</dbReference>
<dbReference type="GO" id="GO:1990133">
    <property type="term" value="C:molybdopterin adenylyltransferase complex"/>
    <property type="evidence" value="ECO:0007669"/>
    <property type="project" value="TreeGrafter"/>
</dbReference>
<dbReference type="Proteomes" id="UP000175691">
    <property type="component" value="Unassembled WGS sequence"/>
</dbReference>
<dbReference type="PANTHER" id="PTHR33359:SF1">
    <property type="entry name" value="MOLYBDOPTERIN SYNTHASE SULFUR CARRIER SUBUNIT"/>
    <property type="match status" value="1"/>
</dbReference>
<dbReference type="EMBL" id="MDHN01000021">
    <property type="protein sequence ID" value="OFC70872.1"/>
    <property type="molecule type" value="Genomic_DNA"/>
</dbReference>
<name>A0A1E7ZBM8_9ALTE</name>
<organism evidence="4 5">
    <name type="scientific">Alteromonas confluentis</name>
    <dbReference type="NCBI Taxonomy" id="1656094"/>
    <lineage>
        <taxon>Bacteria</taxon>
        <taxon>Pseudomonadati</taxon>
        <taxon>Pseudomonadota</taxon>
        <taxon>Gammaproteobacteria</taxon>
        <taxon>Alteromonadales</taxon>
        <taxon>Alteromonadaceae</taxon>
        <taxon>Alteromonas/Salinimonas group</taxon>
        <taxon>Alteromonas</taxon>
    </lineage>
</organism>
<comment type="caution">
    <text evidence="4">The sequence shown here is derived from an EMBL/GenBank/DDBJ whole genome shotgun (WGS) entry which is preliminary data.</text>
</comment>
<dbReference type="PANTHER" id="PTHR33359">
    <property type="entry name" value="MOLYBDOPTERIN SYNTHASE SULFUR CARRIER SUBUNIT"/>
    <property type="match status" value="1"/>
</dbReference>
<dbReference type="OrthoDB" id="9801945at2"/>
<evidence type="ECO:0000256" key="1">
    <source>
        <dbReference type="ARBA" id="ARBA00022741"/>
    </source>
</evidence>